<keyword evidence="7" id="KW-1185">Reference proteome</keyword>
<evidence type="ECO:0000256" key="3">
    <source>
        <dbReference type="ARBA" id="ARBA00022912"/>
    </source>
</evidence>
<comment type="catalytic activity">
    <reaction evidence="4 5">
        <text>O-phospho-L-tyrosyl-[protein] + H2O = L-tyrosyl-[protein] + phosphate</text>
        <dbReference type="Rhea" id="RHEA:10684"/>
        <dbReference type="Rhea" id="RHEA-COMP:10136"/>
        <dbReference type="Rhea" id="RHEA-COMP:20101"/>
        <dbReference type="ChEBI" id="CHEBI:15377"/>
        <dbReference type="ChEBI" id="CHEBI:43474"/>
        <dbReference type="ChEBI" id="CHEBI:46858"/>
        <dbReference type="ChEBI" id="CHEBI:61978"/>
        <dbReference type="EC" id="3.1.3.48"/>
    </reaction>
</comment>
<proteinExistence type="inferred from homology"/>
<dbReference type="Pfam" id="PF19567">
    <property type="entry name" value="CpsB_CapC"/>
    <property type="match status" value="1"/>
</dbReference>
<evidence type="ECO:0000256" key="5">
    <source>
        <dbReference type="PIRNR" id="PIRNR016557"/>
    </source>
</evidence>
<evidence type="ECO:0000313" key="7">
    <source>
        <dbReference type="Proteomes" id="UP001596494"/>
    </source>
</evidence>
<dbReference type="InterPro" id="IPR016195">
    <property type="entry name" value="Pol/histidinol_Pase-like"/>
</dbReference>
<name>A0ABW2JZH2_9BACI</name>
<dbReference type="PIRSF" id="PIRSF016557">
    <property type="entry name" value="Caps_synth_CpsB"/>
    <property type="match status" value="1"/>
</dbReference>
<dbReference type="Proteomes" id="UP001596494">
    <property type="component" value="Unassembled WGS sequence"/>
</dbReference>
<comment type="similarity">
    <text evidence="1 5">Belongs to the metallo-dependent hydrolases superfamily. CpsB/CapC family.</text>
</comment>
<dbReference type="Gene3D" id="3.20.20.140">
    <property type="entry name" value="Metal-dependent hydrolases"/>
    <property type="match status" value="1"/>
</dbReference>
<dbReference type="SUPFAM" id="SSF89550">
    <property type="entry name" value="PHP domain-like"/>
    <property type="match status" value="1"/>
</dbReference>
<gene>
    <name evidence="6" type="ORF">ACFQMN_00190</name>
</gene>
<dbReference type="EC" id="3.1.3.48" evidence="5"/>
<dbReference type="EMBL" id="JBHTBY010000001">
    <property type="protein sequence ID" value="MFC7319298.1"/>
    <property type="molecule type" value="Genomic_DNA"/>
</dbReference>
<evidence type="ECO:0000256" key="1">
    <source>
        <dbReference type="ARBA" id="ARBA00005750"/>
    </source>
</evidence>
<evidence type="ECO:0000256" key="4">
    <source>
        <dbReference type="ARBA" id="ARBA00051722"/>
    </source>
</evidence>
<keyword evidence="3 5" id="KW-0904">Protein phosphatase</keyword>
<protein>
    <recommendedName>
        <fullName evidence="5">Tyrosine-protein phosphatase</fullName>
        <ecNumber evidence="5">3.1.3.48</ecNumber>
    </recommendedName>
</protein>
<dbReference type="InterPro" id="IPR016667">
    <property type="entry name" value="Caps_polysacc_synth_CpsB/CapC"/>
</dbReference>
<evidence type="ECO:0000256" key="2">
    <source>
        <dbReference type="ARBA" id="ARBA00022801"/>
    </source>
</evidence>
<dbReference type="RefSeq" id="WP_289216067.1">
    <property type="nucleotide sequence ID" value="NZ_JAPVRC010000005.1"/>
</dbReference>
<accession>A0ABW2JZH2</accession>
<organism evidence="6 7">
    <name type="scientific">Halobacillus campisalis</name>
    <dbReference type="NCBI Taxonomy" id="435909"/>
    <lineage>
        <taxon>Bacteria</taxon>
        <taxon>Bacillati</taxon>
        <taxon>Bacillota</taxon>
        <taxon>Bacilli</taxon>
        <taxon>Bacillales</taxon>
        <taxon>Bacillaceae</taxon>
        <taxon>Halobacillus</taxon>
    </lineage>
</organism>
<dbReference type="PANTHER" id="PTHR39181:SF1">
    <property type="entry name" value="TYROSINE-PROTEIN PHOSPHATASE YWQE"/>
    <property type="match status" value="1"/>
</dbReference>
<evidence type="ECO:0000313" key="6">
    <source>
        <dbReference type="EMBL" id="MFC7319298.1"/>
    </source>
</evidence>
<keyword evidence="2 5" id="KW-0378">Hydrolase</keyword>
<sequence length="255" mass="28698">MIDIHSHILPGVDDGAQTMEESIEMAKAAVEEGITTIVATPHHRNGEFDNYKHDIIIQVNELNRVLKEKGIDLTVLPGQETRINDALIKDIHKDEVLALNVDSTYVFVEFPHDHVPQYASNLLFNLQVEGYQPIIVHPERNLKIQENPNILYSFVKHGAFSQVTAGSIAGKFGKTAEKVSHQMIEANLTHLIASDAHDQKGRAFNMKKAYSKIEKQYGLSYVYFFQENAEYVIAGDTLASDTPQHVKKKKVFGLF</sequence>
<reference evidence="7" key="1">
    <citation type="journal article" date="2019" name="Int. J. Syst. Evol. Microbiol.">
        <title>The Global Catalogue of Microorganisms (GCM) 10K type strain sequencing project: providing services to taxonomists for standard genome sequencing and annotation.</title>
        <authorList>
            <consortium name="The Broad Institute Genomics Platform"/>
            <consortium name="The Broad Institute Genome Sequencing Center for Infectious Disease"/>
            <person name="Wu L."/>
            <person name="Ma J."/>
        </authorList>
    </citation>
    <scope>NUCLEOTIDE SEQUENCE [LARGE SCALE GENOMIC DNA]</scope>
    <source>
        <strain evidence="7">CCUG 73951</strain>
    </source>
</reference>
<dbReference type="PANTHER" id="PTHR39181">
    <property type="entry name" value="TYROSINE-PROTEIN PHOSPHATASE YWQE"/>
    <property type="match status" value="1"/>
</dbReference>
<comment type="caution">
    <text evidence="6">The sequence shown here is derived from an EMBL/GenBank/DDBJ whole genome shotgun (WGS) entry which is preliminary data.</text>
</comment>